<comment type="caution">
    <text evidence="1">The sequence shown here is derived from an EMBL/GenBank/DDBJ whole genome shotgun (WGS) entry which is preliminary data.</text>
</comment>
<dbReference type="InterPro" id="IPR027417">
    <property type="entry name" value="P-loop_NTPase"/>
</dbReference>
<accession>A0A328U3T9</accession>
<evidence type="ECO:0008006" key="3">
    <source>
        <dbReference type="Google" id="ProtNLM"/>
    </source>
</evidence>
<keyword evidence="2" id="KW-1185">Reference proteome</keyword>
<name>A0A328U3T9_9BACL</name>
<protein>
    <recommendedName>
        <fullName evidence="3">Thymidylate kinase</fullName>
    </recommendedName>
</protein>
<dbReference type="OrthoDB" id="6494800at2"/>
<dbReference type="SUPFAM" id="SSF52540">
    <property type="entry name" value="P-loop containing nucleoside triphosphate hydrolases"/>
    <property type="match status" value="1"/>
</dbReference>
<proteinExistence type="predicted"/>
<dbReference type="AlphaFoldDB" id="A0A328U3T9"/>
<dbReference type="EMBL" id="QLUW01000001">
    <property type="protein sequence ID" value="RAP77487.1"/>
    <property type="molecule type" value="Genomic_DNA"/>
</dbReference>
<gene>
    <name evidence="1" type="ORF">DL346_03125</name>
</gene>
<organism evidence="1 2">
    <name type="scientific">Paenibacillus montanisoli</name>
    <dbReference type="NCBI Taxonomy" id="2081970"/>
    <lineage>
        <taxon>Bacteria</taxon>
        <taxon>Bacillati</taxon>
        <taxon>Bacillota</taxon>
        <taxon>Bacilli</taxon>
        <taxon>Bacillales</taxon>
        <taxon>Paenibacillaceae</taxon>
        <taxon>Paenibacillus</taxon>
    </lineage>
</organism>
<dbReference type="Gene3D" id="3.40.50.300">
    <property type="entry name" value="P-loop containing nucleotide triphosphate hydrolases"/>
    <property type="match status" value="1"/>
</dbReference>
<dbReference type="Proteomes" id="UP000249260">
    <property type="component" value="Unassembled WGS sequence"/>
</dbReference>
<evidence type="ECO:0000313" key="1">
    <source>
        <dbReference type="EMBL" id="RAP77487.1"/>
    </source>
</evidence>
<sequence>MNELLIVREALDLFEQKNITYCHWKSNEHVKEGLCGITDLDILVDHNQKQKVYELLVSCGYKFFVATFGIKYQGIEDFIGLDESTGKIVHLHMHYQMTLGEKYLKGYCLPWDKVILETRKWDPENRIYISDPNVELILLLVRAALKWSLRNRVSSALGKKYFRGDFKREYLWLLERIEKSKFDSYCRQLLGMDENQLYSKLVGETFVMHEFMKFRRLVLKRLAPYKTYRRTAAIFWKSVRELSFTFSVFRKKYLKMDVPVRRTLPTGGILVAMIGSDGSGKSTVVKKVVEQFSWKIDATHVYFGSGGGKSSLLRYPLKVARGLFLKAPGSKQGGNSSVRTAAKAPSTNKSSLFYQAAKLFWALTLWREKKQKLRSAWKNRQSGMVVITDRYPQTQVKGINDGPLLSQWLNHRNKWLRSFASKELKAYQSAEGRAPDLVIRLNVTPEIAASRKNDMTFEEFTKKIEVVRSLEFKTKVVEVDATKPLNEVLLEVKKAIWAQI</sequence>
<evidence type="ECO:0000313" key="2">
    <source>
        <dbReference type="Proteomes" id="UP000249260"/>
    </source>
</evidence>
<reference evidence="1 2" key="1">
    <citation type="submission" date="2018-06" db="EMBL/GenBank/DDBJ databases">
        <title>Paenibacillus montanisoli sp. nov., isolated from mountain area soil.</title>
        <authorList>
            <person name="Wu M."/>
        </authorList>
    </citation>
    <scope>NUCLEOTIDE SEQUENCE [LARGE SCALE GENOMIC DNA]</scope>
    <source>
        <strain evidence="1 2">RA17</strain>
    </source>
</reference>
<dbReference type="RefSeq" id="WP_112880610.1">
    <property type="nucleotide sequence ID" value="NZ_QLUW01000001.1"/>
</dbReference>